<proteinExistence type="predicted"/>
<dbReference type="InterPro" id="IPR007833">
    <property type="entry name" value="Capsule_polysaccharide_synth"/>
</dbReference>
<gene>
    <name evidence="2" type="ORF">A2754_00115</name>
</gene>
<dbReference type="GO" id="GO:0015774">
    <property type="term" value="P:polysaccharide transport"/>
    <property type="evidence" value="ECO:0007669"/>
    <property type="project" value="InterPro"/>
</dbReference>
<evidence type="ECO:0000256" key="1">
    <source>
        <dbReference type="SAM" id="Phobius"/>
    </source>
</evidence>
<evidence type="ECO:0000313" key="2">
    <source>
        <dbReference type="EMBL" id="OGH70038.1"/>
    </source>
</evidence>
<accession>A0A1F6MET1</accession>
<name>A0A1F6MET1_9BACT</name>
<keyword evidence="1" id="KW-0812">Transmembrane</keyword>
<organism evidence="2 3">
    <name type="scientific">Candidatus Magasanikbacteria bacterium RIFCSPHIGHO2_01_FULL_47_8</name>
    <dbReference type="NCBI Taxonomy" id="1798673"/>
    <lineage>
        <taxon>Bacteria</taxon>
        <taxon>Candidatus Magasanikiibacteriota</taxon>
    </lineage>
</organism>
<keyword evidence="1" id="KW-0472">Membrane</keyword>
<feature type="transmembrane region" description="Helical" evidence="1">
    <location>
        <begin position="113"/>
        <end position="131"/>
    </location>
</feature>
<evidence type="ECO:0008006" key="4">
    <source>
        <dbReference type="Google" id="ProtNLM"/>
    </source>
</evidence>
<reference evidence="2 3" key="1">
    <citation type="journal article" date="2016" name="Nat. Commun.">
        <title>Thousands of microbial genomes shed light on interconnected biogeochemical processes in an aquifer system.</title>
        <authorList>
            <person name="Anantharaman K."/>
            <person name="Brown C.T."/>
            <person name="Hug L.A."/>
            <person name="Sharon I."/>
            <person name="Castelle C.J."/>
            <person name="Probst A.J."/>
            <person name="Thomas B.C."/>
            <person name="Singh A."/>
            <person name="Wilkins M.J."/>
            <person name="Karaoz U."/>
            <person name="Brodie E.L."/>
            <person name="Williams K.H."/>
            <person name="Hubbard S.S."/>
            <person name="Banfield J.F."/>
        </authorList>
    </citation>
    <scope>NUCLEOTIDE SEQUENCE [LARGE SCALE GENOMIC DNA]</scope>
</reference>
<dbReference type="AlphaFoldDB" id="A0A1F6MET1"/>
<dbReference type="EMBL" id="MFPU01000017">
    <property type="protein sequence ID" value="OGH70038.1"/>
    <property type="molecule type" value="Genomic_DNA"/>
</dbReference>
<protein>
    <recommendedName>
        <fullName evidence="4">Capsule polysaccharide biosynthesis protein</fullName>
    </recommendedName>
</protein>
<dbReference type="Pfam" id="PF05159">
    <property type="entry name" value="Capsule_synth"/>
    <property type="match status" value="1"/>
</dbReference>
<dbReference type="Proteomes" id="UP000177953">
    <property type="component" value="Unassembled WGS sequence"/>
</dbReference>
<keyword evidence="1" id="KW-1133">Transmembrane helix</keyword>
<sequence length="479" mass="54881">MRLFLVGWTNNKESVEVAKKLKVKHDIVYWVWDSHSFAVDQSQFPDTIFHDHFDALKVKTAPGVNDNGFDPLGAELIEKLHHLESVVLTNMNKKFESLSVTERKRLYYRMLRYWYGVLCTCAPDAVIFGFIPHTVYDYIIFEMSKHLGIKTIMLNETMIDDWMLITNDFSKSYPALREELLQTVGQVVAVADLCQDLQKYYQQKTAVNRDVTPSYMLQDYARFSGYNLLKRKIKAINAGFKDFSIFKKTLLFLKKKISGADLRSEHARVEIIPDLEKKFIYVALNYQPECTTSPQGGVYVDQILMIETLSAALPTDWCIYVKEHPYQWMPRGTNYSSYRYPGFYEAIARVPKTCLVPPNMSSYALTNKAQAVATITGTPGWEAILRGKPALTFGFPWYQDYPDLLRVNDVASCRAAIQKIISGFAPRALTTIHFLKCLEKVGFRGYIDLYTEGVSHLSSEENIASMYQALEKALSGEMM</sequence>
<dbReference type="GO" id="GO:0000271">
    <property type="term" value="P:polysaccharide biosynthetic process"/>
    <property type="evidence" value="ECO:0007669"/>
    <property type="project" value="InterPro"/>
</dbReference>
<evidence type="ECO:0000313" key="3">
    <source>
        <dbReference type="Proteomes" id="UP000177953"/>
    </source>
</evidence>
<comment type="caution">
    <text evidence="2">The sequence shown here is derived from an EMBL/GenBank/DDBJ whole genome shotgun (WGS) entry which is preliminary data.</text>
</comment>